<comment type="pathway">
    <text evidence="2 7">Metabolic intermediate biosynthesis; chorismate biosynthesis; chorismate from D-erythrose 4-phosphate and phosphoenolpyruvate: step 3/7.</text>
</comment>
<dbReference type="Pfam" id="PF01220">
    <property type="entry name" value="DHquinase_II"/>
    <property type="match status" value="1"/>
</dbReference>
<evidence type="ECO:0000313" key="11">
    <source>
        <dbReference type="EMBL" id="MDA0166458.1"/>
    </source>
</evidence>
<evidence type="ECO:0000256" key="9">
    <source>
        <dbReference type="PIRSR" id="PIRSR001399-2"/>
    </source>
</evidence>
<feature type="binding site" evidence="7 9">
    <location>
        <position position="75"/>
    </location>
    <ligand>
        <name>substrate</name>
    </ligand>
</feature>
<accession>A0A9X3N3K9</accession>
<comment type="caution">
    <text evidence="11">The sequence shown here is derived from an EMBL/GenBank/DDBJ whole genome shotgun (WGS) entry which is preliminary data.</text>
</comment>
<dbReference type="GO" id="GO:0008652">
    <property type="term" value="P:amino acid biosynthetic process"/>
    <property type="evidence" value="ECO:0007669"/>
    <property type="project" value="UniProtKB-KW"/>
</dbReference>
<dbReference type="GO" id="GO:0003855">
    <property type="term" value="F:3-dehydroquinate dehydratase activity"/>
    <property type="evidence" value="ECO:0007669"/>
    <property type="project" value="UniProtKB-UniRule"/>
</dbReference>
<dbReference type="Gene3D" id="3.40.50.9100">
    <property type="entry name" value="Dehydroquinase, class II"/>
    <property type="match status" value="1"/>
</dbReference>
<evidence type="ECO:0000256" key="3">
    <source>
        <dbReference type="ARBA" id="ARBA00011037"/>
    </source>
</evidence>
<keyword evidence="12" id="KW-1185">Reference proteome</keyword>
<reference evidence="11" key="1">
    <citation type="submission" date="2022-10" db="EMBL/GenBank/DDBJ databases">
        <title>The WGS of Solirubrobacter ginsenosidimutans DSM 21036.</title>
        <authorList>
            <person name="Jiang Z."/>
        </authorList>
    </citation>
    <scope>NUCLEOTIDE SEQUENCE</scope>
    <source>
        <strain evidence="11">DSM 21036</strain>
    </source>
</reference>
<dbReference type="PIRSF" id="PIRSF001399">
    <property type="entry name" value="DHquinase_II"/>
    <property type="match status" value="1"/>
</dbReference>
<dbReference type="GO" id="GO:0019631">
    <property type="term" value="P:quinate catabolic process"/>
    <property type="evidence" value="ECO:0007669"/>
    <property type="project" value="TreeGrafter"/>
</dbReference>
<evidence type="ECO:0000256" key="4">
    <source>
        <dbReference type="ARBA" id="ARBA00011193"/>
    </source>
</evidence>
<feature type="binding site" evidence="7 9">
    <location>
        <position position="88"/>
    </location>
    <ligand>
        <name>substrate</name>
    </ligand>
</feature>
<comment type="subunit">
    <text evidence="4 7">Homododecamer.</text>
</comment>
<feature type="active site" description="Proton acceptor" evidence="7 8">
    <location>
        <position position="24"/>
    </location>
</feature>
<feature type="binding site" evidence="7 9">
    <location>
        <position position="81"/>
    </location>
    <ligand>
        <name>substrate</name>
    </ligand>
</feature>
<dbReference type="NCBIfam" id="NF003807">
    <property type="entry name" value="PRK05395.1-4"/>
    <property type="match status" value="1"/>
</dbReference>
<keyword evidence="6 7" id="KW-0456">Lyase</keyword>
<organism evidence="11 12">
    <name type="scientific">Solirubrobacter ginsenosidimutans</name>
    <dbReference type="NCBI Taxonomy" id="490573"/>
    <lineage>
        <taxon>Bacteria</taxon>
        <taxon>Bacillati</taxon>
        <taxon>Actinomycetota</taxon>
        <taxon>Thermoleophilia</taxon>
        <taxon>Solirubrobacterales</taxon>
        <taxon>Solirubrobacteraceae</taxon>
        <taxon>Solirubrobacter</taxon>
    </lineage>
</organism>
<evidence type="ECO:0000256" key="5">
    <source>
        <dbReference type="ARBA" id="ARBA00012060"/>
    </source>
</evidence>
<comment type="catalytic activity">
    <reaction evidence="1 7">
        <text>3-dehydroquinate = 3-dehydroshikimate + H2O</text>
        <dbReference type="Rhea" id="RHEA:21096"/>
        <dbReference type="ChEBI" id="CHEBI:15377"/>
        <dbReference type="ChEBI" id="CHEBI:16630"/>
        <dbReference type="ChEBI" id="CHEBI:32364"/>
        <dbReference type="EC" id="4.2.1.10"/>
    </reaction>
</comment>
<dbReference type="SUPFAM" id="SSF52304">
    <property type="entry name" value="Type II 3-dehydroquinate dehydratase"/>
    <property type="match status" value="1"/>
</dbReference>
<feature type="binding site" evidence="7 9">
    <location>
        <begin position="102"/>
        <end position="103"/>
    </location>
    <ligand>
        <name>substrate</name>
    </ligand>
</feature>
<name>A0A9X3N3K9_9ACTN</name>
<dbReference type="InterPro" id="IPR001874">
    <property type="entry name" value="DHquinase_II"/>
</dbReference>
<gene>
    <name evidence="7" type="primary">aroQ</name>
    <name evidence="11" type="ORF">OM076_39705</name>
</gene>
<dbReference type="AlphaFoldDB" id="A0A9X3N3K9"/>
<dbReference type="NCBIfam" id="NF003805">
    <property type="entry name" value="PRK05395.1-2"/>
    <property type="match status" value="1"/>
</dbReference>
<dbReference type="CDD" id="cd00466">
    <property type="entry name" value="DHQase_II"/>
    <property type="match status" value="1"/>
</dbReference>
<dbReference type="PANTHER" id="PTHR21272:SF3">
    <property type="entry name" value="CATABOLIC 3-DEHYDROQUINASE"/>
    <property type="match status" value="1"/>
</dbReference>
<evidence type="ECO:0000256" key="7">
    <source>
        <dbReference type="HAMAP-Rule" id="MF_00169"/>
    </source>
</evidence>
<dbReference type="PANTHER" id="PTHR21272">
    <property type="entry name" value="CATABOLIC 3-DEHYDROQUINASE"/>
    <property type="match status" value="1"/>
</dbReference>
<comment type="function">
    <text evidence="7">Catalyzes a trans-dehydration via an enolate intermediate.</text>
</comment>
<dbReference type="GO" id="GO:0009423">
    <property type="term" value="P:chorismate biosynthetic process"/>
    <property type="evidence" value="ECO:0007669"/>
    <property type="project" value="UniProtKB-UniRule"/>
</dbReference>
<sequence length="145" mass="16215">MKTRVAVLHGINLDALDRRPAQHYGGLTFTQLEQRIGAFADELGLTVSFFQSNFEGEFVEELHRSPDYADGLLLNPGAWTHYAWALRDAVEIAGLPAIEVHLSDVDTREAWRHVSVLEDVRTGKVSGQGVEGYREGLRLLKEAWA</sequence>
<protein>
    <recommendedName>
        <fullName evidence="5 7">3-dehydroquinate dehydratase</fullName>
        <shortName evidence="7">3-dehydroquinase</shortName>
        <ecNumber evidence="5 7">4.2.1.10</ecNumber>
    </recommendedName>
    <alternativeName>
        <fullName evidence="7">Type II DHQase</fullName>
    </alternativeName>
</protein>
<comment type="similarity">
    <text evidence="3 7">Belongs to the type-II 3-dehydroquinase family.</text>
</comment>
<dbReference type="RefSeq" id="WP_270045716.1">
    <property type="nucleotide sequence ID" value="NZ_JAPDOD010000066.1"/>
</dbReference>
<evidence type="ECO:0000256" key="10">
    <source>
        <dbReference type="PIRSR" id="PIRSR001399-3"/>
    </source>
</evidence>
<evidence type="ECO:0000256" key="6">
    <source>
        <dbReference type="ARBA" id="ARBA00023239"/>
    </source>
</evidence>
<keyword evidence="7" id="KW-0028">Amino-acid biosynthesis</keyword>
<evidence type="ECO:0000256" key="8">
    <source>
        <dbReference type="PIRSR" id="PIRSR001399-1"/>
    </source>
</evidence>
<dbReference type="GO" id="GO:0009073">
    <property type="term" value="P:aromatic amino acid family biosynthetic process"/>
    <property type="evidence" value="ECO:0007669"/>
    <property type="project" value="UniProtKB-KW"/>
</dbReference>
<dbReference type="EMBL" id="JAPDOD010000066">
    <property type="protein sequence ID" value="MDA0166458.1"/>
    <property type="molecule type" value="Genomic_DNA"/>
</dbReference>
<feature type="site" description="Transition state stabilizer" evidence="7 10">
    <location>
        <position position="19"/>
    </location>
</feature>
<dbReference type="EC" id="4.2.1.10" evidence="5 7"/>
<feature type="binding site" evidence="7 9">
    <location>
        <position position="112"/>
    </location>
    <ligand>
        <name>substrate</name>
    </ligand>
</feature>
<dbReference type="HAMAP" id="MF_00169">
    <property type="entry name" value="AroQ"/>
    <property type="match status" value="1"/>
</dbReference>
<feature type="active site" description="Proton donor" evidence="7 8">
    <location>
        <position position="101"/>
    </location>
</feature>
<dbReference type="InterPro" id="IPR036441">
    <property type="entry name" value="DHquinase_II_sf"/>
</dbReference>
<evidence type="ECO:0000256" key="2">
    <source>
        <dbReference type="ARBA" id="ARBA00004902"/>
    </source>
</evidence>
<keyword evidence="7" id="KW-0057">Aromatic amino acid biosynthesis</keyword>
<evidence type="ECO:0000313" key="12">
    <source>
        <dbReference type="Proteomes" id="UP001149140"/>
    </source>
</evidence>
<evidence type="ECO:0000256" key="1">
    <source>
        <dbReference type="ARBA" id="ARBA00001864"/>
    </source>
</evidence>
<dbReference type="Proteomes" id="UP001149140">
    <property type="component" value="Unassembled WGS sequence"/>
</dbReference>
<proteinExistence type="inferred from homology"/>